<comment type="subcellular location">
    <subcellularLocation>
        <location evidence="1 9">Cytoplasm</location>
    </subcellularLocation>
</comment>
<dbReference type="Pfam" id="PF03725">
    <property type="entry name" value="RNase_PH_C"/>
    <property type="match status" value="2"/>
</dbReference>
<dbReference type="CDD" id="cd02393">
    <property type="entry name" value="KH-I_PNPase"/>
    <property type="match status" value="1"/>
</dbReference>
<evidence type="ECO:0000256" key="6">
    <source>
        <dbReference type="ARBA" id="ARBA00022723"/>
    </source>
</evidence>
<feature type="domain" description="S1 motif" evidence="10">
    <location>
        <begin position="623"/>
        <end position="691"/>
    </location>
</feature>
<gene>
    <name evidence="9 11" type="primary">pnp</name>
    <name evidence="11" type="ORF">GCA01S_005_00300</name>
</gene>
<dbReference type="HAMAP" id="MF_01595">
    <property type="entry name" value="PNPase"/>
    <property type="match status" value="1"/>
</dbReference>
<dbReference type="Gene3D" id="2.40.50.140">
    <property type="entry name" value="Nucleic acid-binding proteins"/>
    <property type="match status" value="1"/>
</dbReference>
<keyword evidence="6 9" id="KW-0479">Metal-binding</keyword>
<feature type="binding site" evidence="9">
    <location>
        <position position="487"/>
    </location>
    <ligand>
        <name>Mg(2+)</name>
        <dbReference type="ChEBI" id="CHEBI:18420"/>
    </ligand>
</feature>
<dbReference type="CDD" id="cd11364">
    <property type="entry name" value="RNase_PH_PNPase_2"/>
    <property type="match status" value="1"/>
</dbReference>
<dbReference type="InterPro" id="IPR027408">
    <property type="entry name" value="PNPase/RNase_PH_dom_sf"/>
</dbReference>
<dbReference type="CDD" id="cd04472">
    <property type="entry name" value="S1_PNPase"/>
    <property type="match status" value="1"/>
</dbReference>
<dbReference type="PIRSF" id="PIRSF005499">
    <property type="entry name" value="PNPase"/>
    <property type="match status" value="1"/>
</dbReference>
<dbReference type="InterPro" id="IPR036345">
    <property type="entry name" value="ExoRNase_PH_dom2_sf"/>
</dbReference>
<dbReference type="PANTHER" id="PTHR11252:SF0">
    <property type="entry name" value="POLYRIBONUCLEOTIDE NUCLEOTIDYLTRANSFERASE 1, MITOCHONDRIAL"/>
    <property type="match status" value="1"/>
</dbReference>
<dbReference type="SMART" id="SM00322">
    <property type="entry name" value="KH"/>
    <property type="match status" value="1"/>
</dbReference>
<dbReference type="GO" id="GO:0006402">
    <property type="term" value="P:mRNA catabolic process"/>
    <property type="evidence" value="ECO:0007669"/>
    <property type="project" value="UniProtKB-UniRule"/>
</dbReference>
<dbReference type="Proteomes" id="UP000023561">
    <property type="component" value="Unassembled WGS sequence"/>
</dbReference>
<dbReference type="SUPFAM" id="SSF50249">
    <property type="entry name" value="Nucleic acid-binding proteins"/>
    <property type="match status" value="1"/>
</dbReference>
<keyword evidence="3 9" id="KW-0963">Cytoplasm</keyword>
<dbReference type="SUPFAM" id="SSF54211">
    <property type="entry name" value="Ribosomal protein S5 domain 2-like"/>
    <property type="match status" value="2"/>
</dbReference>
<evidence type="ECO:0000256" key="8">
    <source>
        <dbReference type="ARBA" id="ARBA00022884"/>
    </source>
</evidence>
<dbReference type="AlphaFoldDB" id="A0A023DBA2"/>
<dbReference type="Gene3D" id="3.30.1370.10">
    <property type="entry name" value="K Homology domain, type 1"/>
    <property type="match status" value="1"/>
</dbReference>
<dbReference type="GO" id="GO:0000175">
    <property type="term" value="F:3'-5'-RNA exonuclease activity"/>
    <property type="evidence" value="ECO:0007669"/>
    <property type="project" value="TreeGrafter"/>
</dbReference>
<evidence type="ECO:0000259" key="10">
    <source>
        <dbReference type="PROSITE" id="PS50126"/>
    </source>
</evidence>
<evidence type="ECO:0000313" key="11">
    <source>
        <dbReference type="EMBL" id="GAJ38598.1"/>
    </source>
</evidence>
<dbReference type="FunFam" id="3.30.230.70:FF:000001">
    <property type="entry name" value="Polyribonucleotide nucleotidyltransferase"/>
    <property type="match status" value="1"/>
</dbReference>
<dbReference type="FunFam" id="3.30.1370.10:FF:000001">
    <property type="entry name" value="Polyribonucleotide nucleotidyltransferase"/>
    <property type="match status" value="1"/>
</dbReference>
<dbReference type="GO" id="GO:0005829">
    <property type="term" value="C:cytosol"/>
    <property type="evidence" value="ECO:0007669"/>
    <property type="project" value="TreeGrafter"/>
</dbReference>
<dbReference type="InterPro" id="IPR012162">
    <property type="entry name" value="PNPase"/>
</dbReference>
<dbReference type="InterPro" id="IPR036612">
    <property type="entry name" value="KH_dom_type_1_sf"/>
</dbReference>
<dbReference type="InterPro" id="IPR001247">
    <property type="entry name" value="ExoRNase_PH_dom1"/>
</dbReference>
<evidence type="ECO:0000313" key="12">
    <source>
        <dbReference type="Proteomes" id="UP000023561"/>
    </source>
</evidence>
<dbReference type="InterPro" id="IPR015848">
    <property type="entry name" value="PNPase_PH_RNA-bd_bac/org-type"/>
</dbReference>
<dbReference type="SMART" id="SM00316">
    <property type="entry name" value="S1"/>
    <property type="match status" value="1"/>
</dbReference>
<accession>A0A023DBA2</accession>
<evidence type="ECO:0000256" key="7">
    <source>
        <dbReference type="ARBA" id="ARBA00022842"/>
    </source>
</evidence>
<dbReference type="GO" id="GO:0000287">
    <property type="term" value="F:magnesium ion binding"/>
    <property type="evidence" value="ECO:0007669"/>
    <property type="project" value="UniProtKB-UniRule"/>
</dbReference>
<comment type="caution">
    <text evidence="11">The sequence shown here is derived from an EMBL/GenBank/DDBJ whole genome shotgun (WGS) entry which is preliminary data.</text>
</comment>
<keyword evidence="12" id="KW-1185">Reference proteome</keyword>
<name>A0A023DBA2_9BACL</name>
<comment type="catalytic activity">
    <reaction evidence="9">
        <text>RNA(n+1) + phosphate = RNA(n) + a ribonucleoside 5'-diphosphate</text>
        <dbReference type="Rhea" id="RHEA:22096"/>
        <dbReference type="Rhea" id="RHEA-COMP:14527"/>
        <dbReference type="Rhea" id="RHEA-COMP:17342"/>
        <dbReference type="ChEBI" id="CHEBI:43474"/>
        <dbReference type="ChEBI" id="CHEBI:57930"/>
        <dbReference type="ChEBI" id="CHEBI:140395"/>
        <dbReference type="EC" id="2.7.7.8"/>
    </reaction>
</comment>
<dbReference type="GeneID" id="301191717"/>
<evidence type="ECO:0000256" key="3">
    <source>
        <dbReference type="ARBA" id="ARBA00022490"/>
    </source>
</evidence>
<dbReference type="InterPro" id="IPR015847">
    <property type="entry name" value="ExoRNase_PH_dom2"/>
</dbReference>
<dbReference type="InterPro" id="IPR003029">
    <property type="entry name" value="S1_domain"/>
</dbReference>
<dbReference type="Pfam" id="PF03726">
    <property type="entry name" value="PNPase"/>
    <property type="match status" value="1"/>
</dbReference>
<dbReference type="PROSITE" id="PS50084">
    <property type="entry name" value="KH_TYPE_1"/>
    <property type="match status" value="1"/>
</dbReference>
<feature type="binding site" evidence="9">
    <location>
        <position position="493"/>
    </location>
    <ligand>
        <name>Mg(2+)</name>
        <dbReference type="ChEBI" id="CHEBI:18420"/>
    </ligand>
</feature>
<dbReference type="InterPro" id="IPR004088">
    <property type="entry name" value="KH_dom_type_1"/>
</dbReference>
<evidence type="ECO:0000256" key="2">
    <source>
        <dbReference type="ARBA" id="ARBA00007404"/>
    </source>
</evidence>
<dbReference type="OrthoDB" id="9804305at2"/>
<reference evidence="11 12" key="1">
    <citation type="submission" date="2014-04" db="EMBL/GenBank/DDBJ databases">
        <title>Whole genome shotgun sequence of Geobacillus caldoxylosilyticus NBRC 107762.</title>
        <authorList>
            <person name="Hosoyama A."/>
            <person name="Hosoyama Y."/>
            <person name="Katano-Makiyama Y."/>
            <person name="Tsuchikane K."/>
            <person name="Ohji S."/>
            <person name="Ichikawa N."/>
            <person name="Yamazoe A."/>
            <person name="Fujita N."/>
        </authorList>
    </citation>
    <scope>NUCLEOTIDE SEQUENCE [LARGE SCALE GENOMIC DNA]</scope>
    <source>
        <strain evidence="11 12">NBRC 107762</strain>
    </source>
</reference>
<dbReference type="InterPro" id="IPR020568">
    <property type="entry name" value="Ribosomal_Su5_D2-typ_SF"/>
</dbReference>
<dbReference type="EMBL" id="BAWO01000005">
    <property type="protein sequence ID" value="GAJ38598.1"/>
    <property type="molecule type" value="Genomic_DNA"/>
</dbReference>
<keyword evidence="7 9" id="KW-0460">Magnesium</keyword>
<dbReference type="Pfam" id="PF01138">
    <property type="entry name" value="RNase_PH"/>
    <property type="match status" value="2"/>
</dbReference>
<dbReference type="Pfam" id="PF00575">
    <property type="entry name" value="S1"/>
    <property type="match status" value="1"/>
</dbReference>
<dbReference type="EC" id="2.7.7.8" evidence="9"/>
<evidence type="ECO:0000256" key="4">
    <source>
        <dbReference type="ARBA" id="ARBA00022679"/>
    </source>
</evidence>
<comment type="function">
    <text evidence="9">Involved in mRNA degradation. Catalyzes the phosphorolysis of single-stranded polyribonucleotides processively in the 3'- to 5'-direction.</text>
</comment>
<dbReference type="Gene3D" id="3.30.230.70">
    <property type="entry name" value="GHMP Kinase, N-terminal domain"/>
    <property type="match status" value="2"/>
</dbReference>
<evidence type="ECO:0000256" key="5">
    <source>
        <dbReference type="ARBA" id="ARBA00022695"/>
    </source>
</evidence>
<dbReference type="FunFam" id="2.40.50.140:FF:000023">
    <property type="entry name" value="Polyribonucleotide nucleotidyltransferase"/>
    <property type="match status" value="1"/>
</dbReference>
<organism evidence="11 12">
    <name type="scientific">Parageobacillus caldoxylosilyticus NBRC 107762</name>
    <dbReference type="NCBI Taxonomy" id="1220594"/>
    <lineage>
        <taxon>Bacteria</taxon>
        <taxon>Bacillati</taxon>
        <taxon>Bacillota</taxon>
        <taxon>Bacilli</taxon>
        <taxon>Bacillales</taxon>
        <taxon>Anoxybacillaceae</taxon>
        <taxon>Saccharococcus</taxon>
    </lineage>
</organism>
<dbReference type="GO" id="GO:0003723">
    <property type="term" value="F:RNA binding"/>
    <property type="evidence" value="ECO:0007669"/>
    <property type="project" value="UniProtKB-UniRule"/>
</dbReference>
<keyword evidence="8 9" id="KW-0694">RNA-binding</keyword>
<evidence type="ECO:0000256" key="9">
    <source>
        <dbReference type="HAMAP-Rule" id="MF_01595"/>
    </source>
</evidence>
<dbReference type="FunFam" id="3.30.230.70:FF:000002">
    <property type="entry name" value="Polyribonucleotide nucleotidyltransferase"/>
    <property type="match status" value="1"/>
</dbReference>
<comment type="similarity">
    <text evidence="2 9">Belongs to the polyribonucleotide nucleotidyltransferase family.</text>
</comment>
<protein>
    <recommendedName>
        <fullName evidence="9">Polyribonucleotide nucleotidyltransferase</fullName>
        <ecNumber evidence="9">2.7.7.8</ecNumber>
    </recommendedName>
    <alternativeName>
        <fullName evidence="9">Polynucleotide phosphorylase</fullName>
        <shortName evidence="9">PNPase</shortName>
    </alternativeName>
</protein>
<keyword evidence="4 9" id="KW-0808">Transferase</keyword>
<dbReference type="SUPFAM" id="SSF55666">
    <property type="entry name" value="Ribonuclease PH domain 2-like"/>
    <property type="match status" value="2"/>
</dbReference>
<sequence>MEQEKRVFSIDWAGRPLVVEIGELAKQANGAVLVRYGDTVVLSTATASKEAKNVDFFPLTVNYEERLYAVGKIPGGFIKREGRPSEKAILASRLIDRPIRPLFAEGFRNEVQIVSMVMSVDQDCSPEMAALLGSSLALTISDIPFEGPIAGVTVGRVDGQFVINPTVEQAEKSDMHLVVAGTKDAINMVEAGADEVPEEIMLEAIMFGHEEVKRLIAFQEEIAAQVGKEKMEVVLYELDPQLEAEIRQLAEADIKRAVQVPEKLARDAAIEEVKAGVVAKYEEQEADEETLKQVHEILHKLVKEEVRRLITEEKIRPDGRKVDEIRPLSSAVGVLPRTHGSGLFTRGQTQVLSVCTLGALGDVQILDGLGIEETKRFMHHYNFPPFSVGETGPMRGPGRREIGHGALGERALEPVVPSEKEFPYTIRLVSEVLESNGSTSQASICASTLAMMDAGVPIKAPVAGIAMGLVKNDDHYTILTDIQGIEDHLGDMDFKVAGTRKGVTALQMDIKIKGLTREILEEALMQARKGRMEILDHMMQTIREPRKELSKYAPKILTMQINPDKIREVIGPSGKQINKIIDETGVKIDIEQDGTIFISSVNEAMNQKAKQIIEDIVREVEVGQIYLGKVKRIEKFGAFVELFNGKDGLVHISELAEERVGKVEDVVSIGDEILVKVMEIDKQGRVNLSRKAVLREQQKEKKGRRPERHKMKP</sequence>
<comment type="cofactor">
    <cofactor evidence="9">
        <name>Mg(2+)</name>
        <dbReference type="ChEBI" id="CHEBI:18420"/>
    </cofactor>
</comment>
<evidence type="ECO:0000256" key="1">
    <source>
        <dbReference type="ARBA" id="ARBA00004496"/>
    </source>
</evidence>
<dbReference type="RefSeq" id="WP_017437039.1">
    <property type="nucleotide sequence ID" value="NZ_BAWO01000005.1"/>
</dbReference>
<keyword evidence="5 9" id="KW-0548">Nucleotidyltransferase</keyword>
<dbReference type="NCBIfam" id="TIGR03591">
    <property type="entry name" value="polynuc_phos"/>
    <property type="match status" value="1"/>
</dbReference>
<dbReference type="InterPro" id="IPR004087">
    <property type="entry name" value="KH_dom"/>
</dbReference>
<dbReference type="NCBIfam" id="NF008805">
    <property type="entry name" value="PRK11824.1"/>
    <property type="match status" value="1"/>
</dbReference>
<dbReference type="SUPFAM" id="SSF54791">
    <property type="entry name" value="Eukaryotic type KH-domain (KH-domain type I)"/>
    <property type="match status" value="1"/>
</dbReference>
<dbReference type="PANTHER" id="PTHR11252">
    <property type="entry name" value="POLYRIBONUCLEOTIDE NUCLEOTIDYLTRANSFERASE"/>
    <property type="match status" value="1"/>
</dbReference>
<dbReference type="PROSITE" id="PS50126">
    <property type="entry name" value="S1"/>
    <property type="match status" value="1"/>
</dbReference>
<dbReference type="GO" id="GO:0004654">
    <property type="term" value="F:polyribonucleotide nucleotidyltransferase activity"/>
    <property type="evidence" value="ECO:0007669"/>
    <property type="project" value="UniProtKB-UniRule"/>
</dbReference>
<proteinExistence type="inferred from homology"/>
<dbReference type="Pfam" id="PF00013">
    <property type="entry name" value="KH_1"/>
    <property type="match status" value="1"/>
</dbReference>
<dbReference type="InterPro" id="IPR012340">
    <property type="entry name" value="NA-bd_OB-fold"/>
</dbReference>
<dbReference type="GO" id="GO:0006396">
    <property type="term" value="P:RNA processing"/>
    <property type="evidence" value="ECO:0007669"/>
    <property type="project" value="InterPro"/>
</dbReference>
<dbReference type="CDD" id="cd11363">
    <property type="entry name" value="RNase_PH_PNPase_1"/>
    <property type="match status" value="1"/>
</dbReference>